<organism evidence="13">
    <name type="scientific">Oikopleura dioica</name>
    <name type="common">Tunicate</name>
    <dbReference type="NCBI Taxonomy" id="34765"/>
    <lineage>
        <taxon>Eukaryota</taxon>
        <taxon>Metazoa</taxon>
        <taxon>Chordata</taxon>
        <taxon>Tunicata</taxon>
        <taxon>Appendicularia</taxon>
        <taxon>Copelata</taxon>
        <taxon>Oikopleuridae</taxon>
        <taxon>Oikopleura</taxon>
    </lineage>
</organism>
<dbReference type="PANTHER" id="PTHR11003">
    <property type="entry name" value="POTASSIUM CHANNEL, SUBFAMILY K"/>
    <property type="match status" value="1"/>
</dbReference>
<dbReference type="GO" id="GO:0015271">
    <property type="term" value="F:outward rectifier potassium channel activity"/>
    <property type="evidence" value="ECO:0007669"/>
    <property type="project" value="TreeGrafter"/>
</dbReference>
<evidence type="ECO:0000256" key="11">
    <source>
        <dbReference type="SAM" id="Phobius"/>
    </source>
</evidence>
<name>E4WTR6_OIKDI</name>
<dbReference type="Gene3D" id="1.10.287.70">
    <property type="match status" value="2"/>
</dbReference>
<keyword evidence="3 8" id="KW-0812">Transmembrane</keyword>
<dbReference type="InParanoid" id="E4WTR6"/>
<gene>
    <name evidence="13" type="ORF">GSOID_T00006054001</name>
</gene>
<feature type="transmembrane region" description="Helical" evidence="11">
    <location>
        <begin position="259"/>
        <end position="278"/>
    </location>
</feature>
<dbReference type="EMBL" id="FN653016">
    <property type="protein sequence ID" value="CBY06977.1"/>
    <property type="molecule type" value="Genomic_DNA"/>
</dbReference>
<evidence type="ECO:0000256" key="5">
    <source>
        <dbReference type="ARBA" id="ARBA00023065"/>
    </source>
</evidence>
<proteinExistence type="inferred from homology"/>
<comment type="subcellular location">
    <subcellularLocation>
        <location evidence="1">Membrane</location>
        <topology evidence="1">Multi-pass membrane protein</topology>
    </subcellularLocation>
</comment>
<dbReference type="GO" id="GO:0030322">
    <property type="term" value="P:stabilization of membrane potential"/>
    <property type="evidence" value="ECO:0007669"/>
    <property type="project" value="TreeGrafter"/>
</dbReference>
<keyword evidence="7 8" id="KW-0407">Ion channel</keyword>
<feature type="coiled-coil region" evidence="9">
    <location>
        <begin position="66"/>
        <end position="148"/>
    </location>
</feature>
<dbReference type="InterPro" id="IPR003280">
    <property type="entry name" value="2pore_dom_K_chnl"/>
</dbReference>
<evidence type="ECO:0000256" key="7">
    <source>
        <dbReference type="ARBA" id="ARBA00023303"/>
    </source>
</evidence>
<protein>
    <recommendedName>
        <fullName evidence="12">Potassium channel domain-containing protein</fullName>
    </recommendedName>
</protein>
<dbReference type="OrthoDB" id="297496at2759"/>
<reference evidence="13" key="1">
    <citation type="journal article" date="2010" name="Science">
        <title>Plasticity of animal genome architecture unmasked by rapid evolution of a pelagic tunicate.</title>
        <authorList>
            <person name="Denoeud F."/>
            <person name="Henriet S."/>
            <person name="Mungpakdee S."/>
            <person name="Aury J.M."/>
            <person name="Da Silva C."/>
            <person name="Brinkmann H."/>
            <person name="Mikhaleva J."/>
            <person name="Olsen L.C."/>
            <person name="Jubin C."/>
            <person name="Canestro C."/>
            <person name="Bouquet J.M."/>
            <person name="Danks G."/>
            <person name="Poulain J."/>
            <person name="Campsteijn C."/>
            <person name="Adamski M."/>
            <person name="Cross I."/>
            <person name="Yadetie F."/>
            <person name="Muffato M."/>
            <person name="Louis A."/>
            <person name="Butcher S."/>
            <person name="Tsagkogeorga G."/>
            <person name="Konrad A."/>
            <person name="Singh S."/>
            <person name="Jensen M.F."/>
            <person name="Cong E.H."/>
            <person name="Eikeseth-Otteraa H."/>
            <person name="Noel B."/>
            <person name="Anthouard V."/>
            <person name="Porcel B.M."/>
            <person name="Kachouri-Lafond R."/>
            <person name="Nishino A."/>
            <person name="Ugolini M."/>
            <person name="Chourrout P."/>
            <person name="Nishida H."/>
            <person name="Aasland R."/>
            <person name="Huzurbazar S."/>
            <person name="Westhof E."/>
            <person name="Delsuc F."/>
            <person name="Lehrach H."/>
            <person name="Reinhardt R."/>
            <person name="Weissenbach J."/>
            <person name="Roy S.W."/>
            <person name="Artiguenave F."/>
            <person name="Postlethwait J.H."/>
            <person name="Manak J.R."/>
            <person name="Thompson E.M."/>
            <person name="Jaillon O."/>
            <person name="Du Pasquier L."/>
            <person name="Boudinot P."/>
            <person name="Liberles D.A."/>
            <person name="Volff J.N."/>
            <person name="Philippe H."/>
            <person name="Lenhard B."/>
            <person name="Roest Crollius H."/>
            <person name="Wincker P."/>
            <person name="Chourrout D."/>
        </authorList>
    </citation>
    <scope>NUCLEOTIDE SEQUENCE [LARGE SCALE GENOMIC DNA]</scope>
</reference>
<evidence type="ECO:0000256" key="1">
    <source>
        <dbReference type="ARBA" id="ARBA00004141"/>
    </source>
</evidence>
<dbReference type="PRINTS" id="PR01333">
    <property type="entry name" value="2POREKCHANEL"/>
</dbReference>
<feature type="region of interest" description="Disordered" evidence="10">
    <location>
        <begin position="183"/>
        <end position="211"/>
    </location>
</feature>
<dbReference type="Proteomes" id="UP000001307">
    <property type="component" value="Unassembled WGS sequence"/>
</dbReference>
<dbReference type="GO" id="GO:0022841">
    <property type="term" value="F:potassium ion leak channel activity"/>
    <property type="evidence" value="ECO:0007669"/>
    <property type="project" value="TreeGrafter"/>
</dbReference>
<dbReference type="PANTHER" id="PTHR11003:SF345">
    <property type="entry name" value="TWIK FAMILY OF POTASSIUM CHANNELS PROTEIN 18"/>
    <property type="match status" value="1"/>
</dbReference>
<feature type="transmembrane region" description="Helical" evidence="11">
    <location>
        <begin position="317"/>
        <end position="338"/>
    </location>
</feature>
<evidence type="ECO:0000256" key="10">
    <source>
        <dbReference type="SAM" id="MobiDB-lite"/>
    </source>
</evidence>
<feature type="domain" description="Potassium channel" evidence="12">
    <location>
        <begin position="269"/>
        <end position="347"/>
    </location>
</feature>
<evidence type="ECO:0000313" key="14">
    <source>
        <dbReference type="Proteomes" id="UP000001307"/>
    </source>
</evidence>
<evidence type="ECO:0000259" key="12">
    <source>
        <dbReference type="Pfam" id="PF07885"/>
    </source>
</evidence>
<keyword evidence="14" id="KW-1185">Reference proteome</keyword>
<feature type="compositionally biased region" description="Polar residues" evidence="10">
    <location>
        <begin position="183"/>
        <end position="195"/>
    </location>
</feature>
<evidence type="ECO:0000256" key="9">
    <source>
        <dbReference type="SAM" id="Coils"/>
    </source>
</evidence>
<dbReference type="Pfam" id="PF07885">
    <property type="entry name" value="Ion_trans_2"/>
    <property type="match status" value="1"/>
</dbReference>
<comment type="similarity">
    <text evidence="8">Belongs to the two pore domain potassium channel (TC 1.A.1.8) family.</text>
</comment>
<evidence type="ECO:0000313" key="13">
    <source>
        <dbReference type="EMBL" id="CBY06977.1"/>
    </source>
</evidence>
<keyword evidence="5 8" id="KW-0406">Ion transport</keyword>
<keyword evidence="2 8" id="KW-0813">Transport</keyword>
<dbReference type="InterPro" id="IPR013099">
    <property type="entry name" value="K_chnl_dom"/>
</dbReference>
<keyword evidence="4 11" id="KW-1133">Transmembrane helix</keyword>
<evidence type="ECO:0000256" key="6">
    <source>
        <dbReference type="ARBA" id="ARBA00023136"/>
    </source>
</evidence>
<dbReference type="SUPFAM" id="SSF81324">
    <property type="entry name" value="Voltage-gated potassium channels"/>
    <property type="match status" value="2"/>
</dbReference>
<evidence type="ECO:0000256" key="8">
    <source>
        <dbReference type="RuleBase" id="RU003857"/>
    </source>
</evidence>
<dbReference type="AlphaFoldDB" id="E4WTR6"/>
<keyword evidence="9" id="KW-0175">Coiled coil</keyword>
<dbReference type="GO" id="GO:0005886">
    <property type="term" value="C:plasma membrane"/>
    <property type="evidence" value="ECO:0007669"/>
    <property type="project" value="TreeGrafter"/>
</dbReference>
<evidence type="ECO:0000256" key="2">
    <source>
        <dbReference type="ARBA" id="ARBA00022448"/>
    </source>
</evidence>
<evidence type="ECO:0000256" key="3">
    <source>
        <dbReference type="ARBA" id="ARBA00022692"/>
    </source>
</evidence>
<accession>E4WTR6</accession>
<evidence type="ECO:0000256" key="4">
    <source>
        <dbReference type="ARBA" id="ARBA00022989"/>
    </source>
</evidence>
<sequence length="448" mass="50894">MSLKSRKKILKKDFEVVINENEVMSVTMRFAESKAIQSPKAGVFEGFNPAETKKLKLEENDCQLRLNKSLELLSKDEEKLVDLEEHVSLYSKTMKNLRLELEKVEEKIHEVEIVKDNEVEEHKRDLINKQKLEEKLRMELRAKDYEIQALKSLVQSQEKTLEIFGKMKSGANSMLNPSAVEMTNQLPSSDSQISRPSDHPSEPGDPSASNIRMDDEVHCPNIWNYRNAFFFTGTIGTTIGYGNVYPKTFHGKSKKRLSYLFYLAFGITFLFIFPAIGFSNLEGWSFSDAAYFTVISLTTVGFGDYAPSFEGAEETGIGFMSIYRILVLTWMLIGLAWLGSMLSMTSEKFGEIVKHVFDKALNVESSELIESDEDVVSDEFLFEEEKKDSRLGISNQISIPKGGDSFMPSPLMRRMTRETRPNFQHGDSENTLGSPAITCWKKTASDDF</sequence>
<keyword evidence="6 11" id="KW-0472">Membrane</keyword>